<feature type="compositionally biased region" description="Basic and acidic residues" evidence="2">
    <location>
        <begin position="45"/>
        <end position="75"/>
    </location>
</feature>
<gene>
    <name evidence="3" type="ORF">TELCIR_00055</name>
</gene>
<feature type="region of interest" description="Disordered" evidence="2">
    <location>
        <begin position="1"/>
        <end position="26"/>
    </location>
</feature>
<accession>A0A2G9V5K0</accession>
<protein>
    <submittedName>
        <fullName evidence="3">Uncharacterized protein</fullName>
    </submittedName>
</protein>
<feature type="region of interest" description="Disordered" evidence="2">
    <location>
        <begin position="45"/>
        <end position="88"/>
    </location>
</feature>
<keyword evidence="4" id="KW-1185">Reference proteome</keyword>
<feature type="coiled-coil region" evidence="1">
    <location>
        <begin position="180"/>
        <end position="214"/>
    </location>
</feature>
<evidence type="ECO:0000313" key="4">
    <source>
        <dbReference type="Proteomes" id="UP000230423"/>
    </source>
</evidence>
<dbReference type="EMBL" id="KZ344986">
    <property type="protein sequence ID" value="PIO77793.1"/>
    <property type="molecule type" value="Genomic_DNA"/>
</dbReference>
<evidence type="ECO:0000256" key="2">
    <source>
        <dbReference type="SAM" id="MobiDB-lite"/>
    </source>
</evidence>
<reference evidence="3 4" key="1">
    <citation type="submission" date="2015-09" db="EMBL/GenBank/DDBJ databases">
        <title>Draft genome of the parasitic nematode Teladorsagia circumcincta isolate WARC Sus (inbred).</title>
        <authorList>
            <person name="Mitreva M."/>
        </authorList>
    </citation>
    <scope>NUCLEOTIDE SEQUENCE [LARGE SCALE GENOMIC DNA]</scope>
    <source>
        <strain evidence="3 4">S</strain>
    </source>
</reference>
<dbReference type="Proteomes" id="UP000230423">
    <property type="component" value="Unassembled WGS sequence"/>
</dbReference>
<dbReference type="AlphaFoldDB" id="A0A2G9V5K0"/>
<evidence type="ECO:0000313" key="3">
    <source>
        <dbReference type="EMBL" id="PIO77793.1"/>
    </source>
</evidence>
<feature type="compositionally biased region" description="Basic and acidic residues" evidence="2">
    <location>
        <begin position="17"/>
        <end position="26"/>
    </location>
</feature>
<keyword evidence="1" id="KW-0175">Coiled coil</keyword>
<evidence type="ECO:0000256" key="1">
    <source>
        <dbReference type="SAM" id="Coils"/>
    </source>
</evidence>
<name>A0A2G9V5K0_TELCI</name>
<proteinExistence type="predicted"/>
<sequence length="411" mass="46972">MTSDESSRIQELQAELAESRSNEQSLRRQLEDVRSILNETEQKMEEFAAEKERSSRSMEAQGSREAEEPANHELRSSASASLEDSVRESVDLRDEVERLQAVEKLLNQRIMCLEDQLLEVEEKYQEVEEEFISEKKKVESLEAEKVSTAREVELADVAIQSTSGDGSQWGYSDRVDSVMESDLQQQLEVARDEVLSLQKELDKARRQQAEASAEDGWGIEASSSAQDDVELSRVREKLLEVRRQLADEMQLRNERESSAIQHHLHEKERIEGELFAVKKELDTLRQLLKEKDALLAAGDKPDEEWGWDSAQPQGSAEISTLREKLSEMETVERQHQETIRKQEAKIIALEEELATADTCREELEDATQQVNELQRELREVGRSSKKLLAGQTFGLLYSGYKTISYPARLST</sequence>
<feature type="coiled-coil region" evidence="1">
    <location>
        <begin position="321"/>
        <end position="383"/>
    </location>
</feature>
<organism evidence="3 4">
    <name type="scientific">Teladorsagia circumcincta</name>
    <name type="common">Brown stomach worm</name>
    <name type="synonym">Ostertagia circumcincta</name>
    <dbReference type="NCBI Taxonomy" id="45464"/>
    <lineage>
        <taxon>Eukaryota</taxon>
        <taxon>Metazoa</taxon>
        <taxon>Ecdysozoa</taxon>
        <taxon>Nematoda</taxon>
        <taxon>Chromadorea</taxon>
        <taxon>Rhabditida</taxon>
        <taxon>Rhabditina</taxon>
        <taxon>Rhabditomorpha</taxon>
        <taxon>Strongyloidea</taxon>
        <taxon>Trichostrongylidae</taxon>
        <taxon>Teladorsagia</taxon>
    </lineage>
</organism>